<accession>A0A9W7XTR1</accession>
<feature type="region of interest" description="Disordered" evidence="1">
    <location>
        <begin position="243"/>
        <end position="269"/>
    </location>
</feature>
<feature type="region of interest" description="Disordered" evidence="1">
    <location>
        <begin position="385"/>
        <end position="423"/>
    </location>
</feature>
<evidence type="ECO:0000313" key="2">
    <source>
        <dbReference type="EMBL" id="KAJ1718533.1"/>
    </source>
</evidence>
<dbReference type="Proteomes" id="UP001149813">
    <property type="component" value="Unassembled WGS sequence"/>
</dbReference>
<keyword evidence="3" id="KW-1185">Reference proteome</keyword>
<protein>
    <submittedName>
        <fullName evidence="2">Uncharacterized protein</fullName>
    </submittedName>
</protein>
<feature type="region of interest" description="Disordered" evidence="1">
    <location>
        <begin position="208"/>
        <end position="227"/>
    </location>
</feature>
<dbReference type="OrthoDB" id="5569570at2759"/>
<name>A0A9W7XTR1_9FUNG</name>
<gene>
    <name evidence="2" type="ORF">LPJ53_006468</name>
</gene>
<reference evidence="2" key="1">
    <citation type="submission" date="2022-07" db="EMBL/GenBank/DDBJ databases">
        <title>Phylogenomic reconstructions and comparative analyses of Kickxellomycotina fungi.</title>
        <authorList>
            <person name="Reynolds N.K."/>
            <person name="Stajich J.E."/>
            <person name="Barry K."/>
            <person name="Grigoriev I.V."/>
            <person name="Crous P."/>
            <person name="Smith M.E."/>
        </authorList>
    </citation>
    <scope>NUCLEOTIDE SEQUENCE</scope>
    <source>
        <strain evidence="2">NBRC 32514</strain>
    </source>
</reference>
<feature type="compositionally biased region" description="Low complexity" evidence="1">
    <location>
        <begin position="247"/>
        <end position="266"/>
    </location>
</feature>
<proteinExistence type="predicted"/>
<organism evidence="2 3">
    <name type="scientific">Coemansia erecta</name>
    <dbReference type="NCBI Taxonomy" id="147472"/>
    <lineage>
        <taxon>Eukaryota</taxon>
        <taxon>Fungi</taxon>
        <taxon>Fungi incertae sedis</taxon>
        <taxon>Zoopagomycota</taxon>
        <taxon>Kickxellomycotina</taxon>
        <taxon>Kickxellomycetes</taxon>
        <taxon>Kickxellales</taxon>
        <taxon>Kickxellaceae</taxon>
        <taxon>Coemansia</taxon>
    </lineage>
</organism>
<evidence type="ECO:0000313" key="3">
    <source>
        <dbReference type="Proteomes" id="UP001149813"/>
    </source>
</evidence>
<feature type="compositionally biased region" description="Low complexity" evidence="1">
    <location>
        <begin position="39"/>
        <end position="55"/>
    </location>
</feature>
<evidence type="ECO:0000256" key="1">
    <source>
        <dbReference type="SAM" id="MobiDB-lite"/>
    </source>
</evidence>
<feature type="region of interest" description="Disordered" evidence="1">
    <location>
        <begin position="39"/>
        <end position="65"/>
    </location>
</feature>
<comment type="caution">
    <text evidence="2">The sequence shown here is derived from an EMBL/GenBank/DDBJ whole genome shotgun (WGS) entry which is preliminary data.</text>
</comment>
<sequence length="538" mass="58688">MNTRLEERLSKWVELPEDDESDSDYGLIIDDSVTTAELLPLSTSPPSHLKPHSLSSPPPPPPRFNKAGSCTLIPSSTIMSPSALLPANLHSLNKQWLKAPGTTANMDILQRYVESADSENYDDLVLPEDEDMLDRQLAEWKTPCRNVDSCTEVTMSGATAVDLPLREYAARSGAASVIDSTPTLVAGLAGDVRRSLEDTEDWVLVAAGSAPGSANPEPTRKSTPRAAAKALGLGLVQPVRAALSNGSRHQQQQHQHQRLPSSSSLSKPWMADWQHPQSLSLSPALRAARKPILIKNAQRPAEPVVIGSMRYDPVSRTWVGNEEEGQRIASAIAESERQLYTTRQRSSTRSDRLIDTDKLARKISQRSGNPNVVPTLPEKVIVDASDHEPSWRGSPPAAAGGNRHASPRSPGALDTGKGRPALIPPSAAMMVPQTAGLCGRPKPIFDPQNLRWIDPNEDRNDPLSNPFWNITELPVEPMPLSTGAFKGRIRSASEAVGSSDPPNRTCFVLSEEQFETYQREGAEYESFARRWFPNTNAA</sequence>
<dbReference type="AlphaFoldDB" id="A0A9W7XTR1"/>
<dbReference type="EMBL" id="JANBOJ010000831">
    <property type="protein sequence ID" value="KAJ1718533.1"/>
    <property type="molecule type" value="Genomic_DNA"/>
</dbReference>